<evidence type="ECO:0000313" key="3">
    <source>
        <dbReference type="Proteomes" id="UP001652625"/>
    </source>
</evidence>
<dbReference type="InterPro" id="IPR036291">
    <property type="entry name" value="NAD(P)-bd_dom_sf"/>
</dbReference>
<dbReference type="RefSeq" id="XP_065662217.1">
    <property type="nucleotide sequence ID" value="XM_065806145.1"/>
</dbReference>
<dbReference type="Pfam" id="PF01661">
    <property type="entry name" value="Macro"/>
    <property type="match status" value="1"/>
</dbReference>
<dbReference type="SUPFAM" id="SSF52949">
    <property type="entry name" value="Macro domain-like"/>
    <property type="match status" value="1"/>
</dbReference>
<dbReference type="SMART" id="SM00506">
    <property type="entry name" value="A1pp"/>
    <property type="match status" value="1"/>
</dbReference>
<keyword evidence="1" id="KW-0472">Membrane</keyword>
<dbReference type="CDD" id="cd02908">
    <property type="entry name" value="Macro_OAADPr_deacetylase"/>
    <property type="match status" value="1"/>
</dbReference>
<name>A0ABM4CKD1_HYDVU</name>
<gene>
    <name evidence="4" type="primary">LOC105848888</name>
</gene>
<feature type="transmembrane region" description="Helical" evidence="1">
    <location>
        <begin position="17"/>
        <end position="39"/>
    </location>
</feature>
<sequence>MHALLAELDDKLPKVGWFRNCLITLGVGTSVLFCCRFYLAFRRAKCNNKVLLSGKTCIITGANTGIGKAVALEFARRKAKVILACRDVQKGNDAAIDIRRSIKDANVNVYQLDLASFTSIRNFVQLYKENENTLDILVNNAGLMYAPFTKSEDGIELHFAVNHLGHFLLTNLLLDYMNNHSRIIVVSSALYKKAQLDLINFNEEEIYDAFQAYGKSKLANILFVNELQHYLPPRDPLNNVYNSKYFNLSLDEKRTFYKCGNKFKTLDDIPLWDAYQKIYCKDNYGHKNKYPSQKEVNSKVSLWQGDITTLEIDAIVNAANPSLMGGGGVDGCIHQAAGSTLKKECLSLNGCCSGEAKITAGHCLPAKYIIHTVGPVGKNPDLLESCYKNCLQLVLDFEIKTIAFCCISTGIYGYPNKDAAHVALKYVRHWLEENYNKIDRIIFCTYISKDFEIYKELMSNLYFS</sequence>
<reference evidence="4" key="1">
    <citation type="submission" date="2025-08" db="UniProtKB">
        <authorList>
            <consortium name="RefSeq"/>
        </authorList>
    </citation>
    <scope>IDENTIFICATION</scope>
</reference>
<dbReference type="PANTHER" id="PTHR11106:SF27">
    <property type="entry name" value="MACRO DOMAIN-CONTAINING PROTEIN"/>
    <property type="match status" value="1"/>
</dbReference>
<organism evidence="3 4">
    <name type="scientific">Hydra vulgaris</name>
    <name type="common">Hydra</name>
    <name type="synonym">Hydra attenuata</name>
    <dbReference type="NCBI Taxonomy" id="6087"/>
    <lineage>
        <taxon>Eukaryota</taxon>
        <taxon>Metazoa</taxon>
        <taxon>Cnidaria</taxon>
        <taxon>Hydrozoa</taxon>
        <taxon>Hydroidolina</taxon>
        <taxon>Anthoathecata</taxon>
        <taxon>Aplanulata</taxon>
        <taxon>Hydridae</taxon>
        <taxon>Hydra</taxon>
    </lineage>
</organism>
<dbReference type="InterPro" id="IPR002589">
    <property type="entry name" value="Macro_dom"/>
</dbReference>
<dbReference type="InterPro" id="IPR002347">
    <property type="entry name" value="SDR_fam"/>
</dbReference>
<proteinExistence type="predicted"/>
<dbReference type="InterPro" id="IPR043472">
    <property type="entry name" value="Macro_dom-like"/>
</dbReference>
<dbReference type="Gene3D" id="3.40.50.720">
    <property type="entry name" value="NAD(P)-binding Rossmann-like Domain"/>
    <property type="match status" value="1"/>
</dbReference>
<dbReference type="GeneID" id="105848888"/>
<dbReference type="SUPFAM" id="SSF51735">
    <property type="entry name" value="NAD(P)-binding Rossmann-fold domains"/>
    <property type="match status" value="1"/>
</dbReference>
<dbReference type="PRINTS" id="PR00081">
    <property type="entry name" value="GDHRDH"/>
</dbReference>
<keyword evidence="3" id="KW-1185">Reference proteome</keyword>
<evidence type="ECO:0000259" key="2">
    <source>
        <dbReference type="PROSITE" id="PS51154"/>
    </source>
</evidence>
<evidence type="ECO:0000313" key="4">
    <source>
        <dbReference type="RefSeq" id="XP_065662217.1"/>
    </source>
</evidence>
<keyword evidence="1" id="KW-1133">Transmembrane helix</keyword>
<dbReference type="Gene3D" id="3.40.220.10">
    <property type="entry name" value="Leucine Aminopeptidase, subunit E, domain 1"/>
    <property type="match status" value="1"/>
</dbReference>
<feature type="domain" description="Macro" evidence="2">
    <location>
        <begin position="287"/>
        <end position="462"/>
    </location>
</feature>
<protein>
    <submittedName>
        <fullName evidence="4">Uncharacterized protein LOC105848888 isoform X5</fullName>
    </submittedName>
</protein>
<dbReference type="PANTHER" id="PTHR11106">
    <property type="entry name" value="GANGLIOSIDE INDUCED DIFFERENTIATION ASSOCIATED PROTEIN 2-RELATED"/>
    <property type="match status" value="1"/>
</dbReference>
<accession>A0ABM4CKD1</accession>
<dbReference type="PROSITE" id="PS51154">
    <property type="entry name" value="MACRO"/>
    <property type="match status" value="1"/>
</dbReference>
<dbReference type="Pfam" id="PF00106">
    <property type="entry name" value="adh_short"/>
    <property type="match status" value="1"/>
</dbReference>
<keyword evidence="1" id="KW-0812">Transmembrane</keyword>
<dbReference type="Proteomes" id="UP001652625">
    <property type="component" value="Chromosome 09"/>
</dbReference>
<evidence type="ECO:0000256" key="1">
    <source>
        <dbReference type="SAM" id="Phobius"/>
    </source>
</evidence>